<feature type="domain" description="C2H2-type" evidence="8">
    <location>
        <begin position="141"/>
        <end position="168"/>
    </location>
</feature>
<evidence type="ECO:0000256" key="7">
    <source>
        <dbReference type="SAM" id="MobiDB-lite"/>
    </source>
</evidence>
<dbReference type="EMBL" id="JARBDR010000917">
    <property type="protein sequence ID" value="KAJ8303634.1"/>
    <property type="molecule type" value="Genomic_DNA"/>
</dbReference>
<dbReference type="InterPro" id="IPR051643">
    <property type="entry name" value="Transcr_Reg_ZincFinger"/>
</dbReference>
<organism evidence="9 10">
    <name type="scientific">Tegillarca granosa</name>
    <name type="common">Malaysian cockle</name>
    <name type="synonym">Anadara granosa</name>
    <dbReference type="NCBI Taxonomy" id="220873"/>
    <lineage>
        <taxon>Eukaryota</taxon>
        <taxon>Metazoa</taxon>
        <taxon>Spiralia</taxon>
        <taxon>Lophotrochozoa</taxon>
        <taxon>Mollusca</taxon>
        <taxon>Bivalvia</taxon>
        <taxon>Autobranchia</taxon>
        <taxon>Pteriomorphia</taxon>
        <taxon>Arcoida</taxon>
        <taxon>Arcoidea</taxon>
        <taxon>Arcidae</taxon>
        <taxon>Tegillarca</taxon>
    </lineage>
</organism>
<dbReference type="PROSITE" id="PS50157">
    <property type="entry name" value="ZINC_FINGER_C2H2_2"/>
    <property type="match status" value="27"/>
</dbReference>
<feature type="domain" description="C2H2-type" evidence="8">
    <location>
        <begin position="1049"/>
        <end position="1076"/>
    </location>
</feature>
<feature type="domain" description="C2H2-type" evidence="8">
    <location>
        <begin position="1184"/>
        <end position="1211"/>
    </location>
</feature>
<evidence type="ECO:0000259" key="8">
    <source>
        <dbReference type="PROSITE" id="PS50157"/>
    </source>
</evidence>
<feature type="domain" description="C2H2-type" evidence="8">
    <location>
        <begin position="1021"/>
        <end position="1048"/>
    </location>
</feature>
<feature type="domain" description="C2H2-type" evidence="8">
    <location>
        <begin position="1241"/>
        <end position="1268"/>
    </location>
</feature>
<comment type="caution">
    <text evidence="9">The sequence shown here is derived from an EMBL/GenBank/DDBJ whole genome shotgun (WGS) entry which is preliminary data.</text>
</comment>
<feature type="domain" description="C2H2-type" evidence="8">
    <location>
        <begin position="1269"/>
        <end position="1296"/>
    </location>
</feature>
<feature type="region of interest" description="Disordered" evidence="7">
    <location>
        <begin position="1549"/>
        <end position="1572"/>
    </location>
</feature>
<dbReference type="PANTHER" id="PTHR24396:SF19">
    <property type="entry name" value="FI01119P"/>
    <property type="match status" value="1"/>
</dbReference>
<feature type="region of interest" description="Disordered" evidence="7">
    <location>
        <begin position="654"/>
        <end position="675"/>
    </location>
</feature>
<protein>
    <recommendedName>
        <fullName evidence="8">C2H2-type domain-containing protein</fullName>
    </recommendedName>
</protein>
<gene>
    <name evidence="9" type="ORF">KUTeg_020030</name>
</gene>
<feature type="domain" description="C2H2-type" evidence="8">
    <location>
        <begin position="198"/>
        <end position="225"/>
    </location>
</feature>
<evidence type="ECO:0000256" key="5">
    <source>
        <dbReference type="ARBA" id="ARBA00023242"/>
    </source>
</evidence>
<feature type="domain" description="C2H2-type" evidence="8">
    <location>
        <begin position="170"/>
        <end position="197"/>
    </location>
</feature>
<feature type="domain" description="C2H2-type" evidence="8">
    <location>
        <begin position="717"/>
        <end position="744"/>
    </location>
</feature>
<dbReference type="SUPFAM" id="SSF57667">
    <property type="entry name" value="beta-beta-alpha zinc fingers"/>
    <property type="match status" value="15"/>
</dbReference>
<keyword evidence="10" id="KW-1185">Reference proteome</keyword>
<feature type="domain" description="C2H2-type" evidence="8">
    <location>
        <begin position="801"/>
        <end position="828"/>
    </location>
</feature>
<feature type="domain" description="C2H2-type" evidence="8">
    <location>
        <begin position="331"/>
        <end position="359"/>
    </location>
</feature>
<feature type="domain" description="C2H2-type" evidence="8">
    <location>
        <begin position="1570"/>
        <end position="1595"/>
    </location>
</feature>
<evidence type="ECO:0000313" key="9">
    <source>
        <dbReference type="EMBL" id="KAJ8303634.1"/>
    </source>
</evidence>
<feature type="domain" description="C2H2-type" evidence="8">
    <location>
        <begin position="366"/>
        <end position="394"/>
    </location>
</feature>
<evidence type="ECO:0000256" key="4">
    <source>
        <dbReference type="ARBA" id="ARBA00022833"/>
    </source>
</evidence>
<dbReference type="PANTHER" id="PTHR24396">
    <property type="entry name" value="ZINC FINGER PROTEIN"/>
    <property type="match status" value="1"/>
</dbReference>
<dbReference type="InterPro" id="IPR003604">
    <property type="entry name" value="Matrin/U1-like-C_Znf_C2H2"/>
</dbReference>
<feature type="domain" description="C2H2-type" evidence="8">
    <location>
        <begin position="113"/>
        <end position="140"/>
    </location>
</feature>
<dbReference type="SMART" id="SM00355">
    <property type="entry name" value="ZnF_C2H2"/>
    <property type="match status" value="28"/>
</dbReference>
<keyword evidence="3 6" id="KW-0863">Zinc-finger</keyword>
<feature type="domain" description="C2H2-type" evidence="8">
    <location>
        <begin position="574"/>
        <end position="601"/>
    </location>
</feature>
<feature type="region of interest" description="Disordered" evidence="7">
    <location>
        <begin position="989"/>
        <end position="1008"/>
    </location>
</feature>
<dbReference type="InterPro" id="IPR013087">
    <property type="entry name" value="Znf_C2H2_type"/>
</dbReference>
<reference evidence="9 10" key="1">
    <citation type="submission" date="2022-12" db="EMBL/GenBank/DDBJ databases">
        <title>Chromosome-level genome of Tegillarca granosa.</title>
        <authorList>
            <person name="Kim J."/>
        </authorList>
    </citation>
    <scope>NUCLEOTIDE SEQUENCE [LARGE SCALE GENOMIC DNA]</scope>
    <source>
        <strain evidence="9">Teg-2019</strain>
        <tissue evidence="9">Adductor muscle</tissue>
    </source>
</reference>
<feature type="domain" description="C2H2-type" evidence="8">
    <location>
        <begin position="230"/>
        <end position="257"/>
    </location>
</feature>
<accession>A0ABQ9EE67</accession>
<feature type="domain" description="C2H2-type" evidence="8">
    <location>
        <begin position="1077"/>
        <end position="1104"/>
    </location>
</feature>
<dbReference type="Gene3D" id="3.30.160.60">
    <property type="entry name" value="Classic Zinc Finger"/>
    <property type="match status" value="24"/>
</dbReference>
<feature type="domain" description="C2H2-type" evidence="8">
    <location>
        <begin position="1596"/>
        <end position="1624"/>
    </location>
</feature>
<feature type="domain" description="C2H2-type" evidence="8">
    <location>
        <begin position="1212"/>
        <end position="1239"/>
    </location>
</feature>
<keyword evidence="4" id="KW-0862">Zinc</keyword>
<name>A0ABQ9EE67_TEGGR</name>
<dbReference type="SMART" id="SM00451">
    <property type="entry name" value="ZnF_U1"/>
    <property type="match status" value="5"/>
</dbReference>
<evidence type="ECO:0000256" key="2">
    <source>
        <dbReference type="ARBA" id="ARBA00022723"/>
    </source>
</evidence>
<keyword evidence="5" id="KW-0539">Nucleus</keyword>
<sequence length="1755" mass="197718">MVNFHQNMSLEGHPTTQIQVENVGDYTQFITHATITQVAQVTETGEVVAFVEQHVIDPNHQYDPQQENIDPQQQTQIQHIVLEQLPVVTGTQHDETTEQHTEPIKPPVGKGPFRCDVCEKIFPKWKQYQRHQKSHDEDKPFRCTHCSASFNMEENLKLHLATHVGPDGEPVCPECGKKFSRIASLKAHIMLHEKEENLMCTECGDEFSLQSQLDKHMQEHRQEQEGRRTYACRQCTQEFNKPSYLREHMKQHYKIKSSLAHRPYKRNVDRTNFHYKCQSCGKTFQKPSQLERHNRIHTGERPYKCTMCSKAFNQKGALHIHLTKHTGEKPYSCDFCPSTFAQKGNLRAHIQRVHTLPRESEEGPTFHCDECSCVFKKLGSLNAHISRAHTDSNNTQQEIDLSQDDDARTVNVVKHLLGLSESASVTIEPVESINQVSKMDTADNQATNHQINQNMNAGTSADILAQALENSGLTGTSGETTAGVATVTVAGKELPAIAPVPLSEIPSNINSVTPIPMTLSTMTVHDTATGEVKKHVIRKINGVRWHQCTYCTKEFKKPSDLVRHIRIHTHEKPYKCTQCFRAFAVKSTLTAHIKTHTGVKEYKCHVCDKMFSTQGSLKVHLRLHTGARPFDCPNCDKRFRTSAHRKSHIASHFKEGGIPDRRPRRTFRRASKPDTSLPDIPLQEPILITDTGLIQQPPRNSMLNQYLGEAGSVDRPYKCGYCQRGFKKSSHLKQHVRSHTGEKPYKCIQCLRSFVSSGVLKAHIRTHTGVKAHRCMICDSTFTTNGSLKRHMSTHSEVRPFMCPYCQKTFKTSVNCKKHMKTHRHELAIQALQEQGGNAGEVTEQVVAEETVTQPDSDLTQEVQAADLVLQQQDLQTTNIQQDLTQQNLIGQPQIQDLEQFQHTLNHQIFGQAPTLGQSLLGQNQQNFNQLNTQLTAFTPTQFGLQTQQIPNAIDINTIQTGFSQAVTSLTSNLPSTSMQNILPTSDMQIPEAQEPDPSEQDEPTMDDSSIMVTEDGKRAFKCDHCDKSFKKSSHLKQHIRSHTGEKPYKCNQCGRMFVSAGVLKSHIKTHTGVKEYHCHICNAMFTTNGSLTRHMSIHVNTRQYKCPYNDCNETFRTSALCKRHMRLHRDIQITDEQAAELSKNIDDEDLTLSEKILLESATEKDTVSEEPGKEEVRYGKHAHQCGTCSKSFKKPSDLVRHLRIHTGEKPFRCETCGRSFTVKSTLDSHLKTHETTEKKYKCHVCSSMFSTKGSLKVHMRLHTGAKPFKCPHCDQKFRTSGHRKSHIISHFRPEVVPKKRSKVTTYTREIEEDTQQTSLLTPVADVQNLLTTSQANVGQVINVDPALLQAQNVMPLSLTVQDNLGQFSESALAAHVLQGLEGIQLQLTGNLGQGIQITGLDPNIFSQTVQIDASLLQQIQNQGNVNITINPNVLTQGLQTADPNLVQNVQVQPVTVQDSINPNIVIQPMSTITVQQMDQPTLQHNSVSAMVDGAPNAFIVTADGSLAPDQQIQSVPHDITNVVQEDAEQPIVVTEGICNKAFKRASHLKEHSQVHMQGSTTKKNKSTPHRCPTCDKAFQKPSQLERHKHSGEKPHTCSYCDQSFTQKGNLKTHIKRAHHVEMVQSMNLPKTFVPPAGATISISTDGKCFCESLTFDLYGIKSAEIFCNTCTCETFEVYVKVPNIFRINSTFKFSFERNLYNSVIYHQLNNFFFLMYGSVKQCHLGIGDSDIVNCIHILIYLVSCYRNPFAYFQG</sequence>
<evidence type="ECO:0000256" key="3">
    <source>
        <dbReference type="ARBA" id="ARBA00022771"/>
    </source>
</evidence>
<dbReference type="Pfam" id="PF13912">
    <property type="entry name" value="zf-C2H2_6"/>
    <property type="match status" value="1"/>
</dbReference>
<dbReference type="Proteomes" id="UP001217089">
    <property type="component" value="Unassembled WGS sequence"/>
</dbReference>
<feature type="domain" description="C2H2-type" evidence="8">
    <location>
        <begin position="773"/>
        <end position="800"/>
    </location>
</feature>
<proteinExistence type="predicted"/>
<dbReference type="PROSITE" id="PS00028">
    <property type="entry name" value="ZINC_FINGER_C2H2_1"/>
    <property type="match status" value="26"/>
</dbReference>
<feature type="domain" description="C2H2-type" evidence="8">
    <location>
        <begin position="630"/>
        <end position="657"/>
    </location>
</feature>
<keyword evidence="2" id="KW-0479">Metal-binding</keyword>
<feature type="domain" description="C2H2-type" evidence="8">
    <location>
        <begin position="745"/>
        <end position="772"/>
    </location>
</feature>
<feature type="compositionally biased region" description="Acidic residues" evidence="7">
    <location>
        <begin position="994"/>
        <end position="1006"/>
    </location>
</feature>
<evidence type="ECO:0000256" key="6">
    <source>
        <dbReference type="PROSITE-ProRule" id="PRU00042"/>
    </source>
</evidence>
<feature type="domain" description="C2H2-type" evidence="8">
    <location>
        <begin position="602"/>
        <end position="629"/>
    </location>
</feature>
<feature type="domain" description="C2H2-type" evidence="8">
    <location>
        <begin position="303"/>
        <end position="330"/>
    </location>
</feature>
<feature type="domain" description="C2H2-type" evidence="8">
    <location>
        <begin position="1105"/>
        <end position="1134"/>
    </location>
</feature>
<dbReference type="InterPro" id="IPR036236">
    <property type="entry name" value="Znf_C2H2_sf"/>
</dbReference>
<feature type="domain" description="C2H2-type" evidence="8">
    <location>
        <begin position="546"/>
        <end position="573"/>
    </location>
</feature>
<evidence type="ECO:0000313" key="10">
    <source>
        <dbReference type="Proteomes" id="UP001217089"/>
    </source>
</evidence>
<evidence type="ECO:0000256" key="1">
    <source>
        <dbReference type="ARBA" id="ARBA00004123"/>
    </source>
</evidence>
<feature type="domain" description="C2H2-type" evidence="8">
    <location>
        <begin position="275"/>
        <end position="302"/>
    </location>
</feature>
<comment type="subcellular location">
    <subcellularLocation>
        <location evidence="1">Nucleus</location>
    </subcellularLocation>
</comment>
<dbReference type="Pfam" id="PF00096">
    <property type="entry name" value="zf-C2H2"/>
    <property type="match status" value="20"/>
</dbReference>